<comment type="catalytic activity">
    <reaction evidence="29 32">
        <text>shikimate + ATP = 3-phosphoshikimate + ADP + H(+)</text>
        <dbReference type="Rhea" id="RHEA:13121"/>
        <dbReference type="ChEBI" id="CHEBI:15378"/>
        <dbReference type="ChEBI" id="CHEBI:30616"/>
        <dbReference type="ChEBI" id="CHEBI:36208"/>
        <dbReference type="ChEBI" id="CHEBI:145989"/>
        <dbReference type="ChEBI" id="CHEBI:456216"/>
        <dbReference type="EC" id="2.7.1.71"/>
    </reaction>
</comment>
<feature type="binding site" evidence="32">
    <location>
        <begin position="1354"/>
        <end position="1357"/>
    </location>
    <ligand>
        <name>NAD(+)</name>
        <dbReference type="ChEBI" id="CHEBI:57540"/>
    </ligand>
</feature>
<dbReference type="InterPro" id="IPR013785">
    <property type="entry name" value="Aldolase_TIM"/>
</dbReference>
<evidence type="ECO:0000256" key="16">
    <source>
        <dbReference type="ARBA" id="ARBA00022741"/>
    </source>
</evidence>
<evidence type="ECO:0000256" key="21">
    <source>
        <dbReference type="ARBA" id="ARBA00022857"/>
    </source>
</evidence>
<dbReference type="PROSITE" id="PS01280">
    <property type="entry name" value="GIDA_1"/>
    <property type="match status" value="1"/>
</dbReference>
<comment type="catalytic activity">
    <reaction evidence="32">
        <text>shikimate + NADP(+) = 3-dehydroshikimate + NADPH + H(+)</text>
        <dbReference type="Rhea" id="RHEA:17737"/>
        <dbReference type="ChEBI" id="CHEBI:15378"/>
        <dbReference type="ChEBI" id="CHEBI:16630"/>
        <dbReference type="ChEBI" id="CHEBI:36208"/>
        <dbReference type="ChEBI" id="CHEBI:57783"/>
        <dbReference type="ChEBI" id="CHEBI:58349"/>
        <dbReference type="EC" id="1.1.1.25"/>
    </reaction>
</comment>
<feature type="binding site" evidence="32">
    <location>
        <begin position="1465"/>
        <end position="1468"/>
    </location>
    <ligand>
        <name>7-phospho-2-dehydro-3-deoxy-D-arabino-heptonate</name>
        <dbReference type="ChEBI" id="CHEBI:58394"/>
    </ligand>
</feature>
<evidence type="ECO:0000256" key="1">
    <source>
        <dbReference type="ARBA" id="ARBA00001974"/>
    </source>
</evidence>
<feature type="binding site" evidence="32">
    <location>
        <position position="1555"/>
    </location>
    <ligand>
        <name>7-phospho-2-dehydro-3-deoxy-D-arabino-heptonate</name>
        <dbReference type="ChEBI" id="CHEBI:58394"/>
    </ligand>
</feature>
<dbReference type="InterPro" id="IPR027417">
    <property type="entry name" value="P-loop_NTPase"/>
</dbReference>
<dbReference type="GO" id="GO:0004765">
    <property type="term" value="F:shikimate kinase activity"/>
    <property type="evidence" value="ECO:0007669"/>
    <property type="project" value="UniProtKB-UniRule"/>
</dbReference>
<feature type="binding site" evidence="32">
    <location>
        <begin position="2135"/>
        <end position="2142"/>
    </location>
    <ligand>
        <name>ATP</name>
        <dbReference type="ChEBI" id="CHEBI:30616"/>
    </ligand>
</feature>
<feature type="binding site" evidence="32">
    <location>
        <begin position="1532"/>
        <end position="1536"/>
    </location>
    <ligand>
        <name>7-phospho-2-dehydro-3-deoxy-D-arabino-heptonate</name>
        <dbReference type="ChEBI" id="CHEBI:58394"/>
    </ligand>
</feature>
<feature type="binding site" evidence="32">
    <location>
        <position position="1539"/>
    </location>
    <ligand>
        <name>Zn(2+)</name>
        <dbReference type="ChEBI" id="CHEBI:29105"/>
        <note>catalytic</note>
    </ligand>
</feature>
<feature type="binding site" evidence="32">
    <location>
        <begin position="1450"/>
        <end position="1453"/>
    </location>
    <ligand>
        <name>NAD(+)</name>
        <dbReference type="ChEBI" id="CHEBI:57540"/>
    </ligand>
</feature>
<dbReference type="GO" id="GO:0015031">
    <property type="term" value="P:protein transport"/>
    <property type="evidence" value="ECO:0007669"/>
    <property type="project" value="UniProtKB-KW"/>
</dbReference>
<keyword evidence="15 32" id="KW-0479">Metal-binding</keyword>
<dbReference type="Pfam" id="PF13932">
    <property type="entry name" value="SAM_GIDA_C"/>
    <property type="match status" value="1"/>
</dbReference>
<dbReference type="FunFam" id="3.50.50.60:FF:000145">
    <property type="entry name" value="tRNA uridine 5-carboxymethylaminomethyl modification enzyme"/>
    <property type="match status" value="1"/>
</dbReference>
<dbReference type="Gene3D" id="3.40.50.1910">
    <property type="match status" value="1"/>
</dbReference>
<comment type="similarity">
    <text evidence="8">Belongs to the EPSP synthase family.</text>
</comment>
<dbReference type="Gene3D" id="3.90.830.10">
    <property type="entry name" value="Syntaxin Binding Protein 1, Chain A, domain 2"/>
    <property type="match status" value="1"/>
</dbReference>
<evidence type="ECO:0000256" key="31">
    <source>
        <dbReference type="ARBA" id="ARBA00054993"/>
    </source>
</evidence>
<comment type="subunit">
    <text evidence="32">Homodimer.</text>
</comment>
<dbReference type="PROSITE" id="PS01128">
    <property type="entry name" value="SHIKIMATE_KINASE"/>
    <property type="match status" value="1"/>
</dbReference>
<comment type="similarity">
    <text evidence="7">Belongs to the STXBP/unc-18/SEC1 family.</text>
</comment>
<dbReference type="InterPro" id="IPR004416">
    <property type="entry name" value="MnmG"/>
</dbReference>
<feature type="binding site" evidence="32">
    <location>
        <position position="1518"/>
    </location>
    <ligand>
        <name>7-phospho-2-dehydro-3-deoxy-D-arabino-heptonate</name>
        <dbReference type="ChEBI" id="CHEBI:58394"/>
    </ligand>
</feature>
<dbReference type="HAMAP" id="MF_00129">
    <property type="entry name" value="MnmG_GidA"/>
    <property type="match status" value="1"/>
</dbReference>
<dbReference type="NCBIfam" id="TIGR00136">
    <property type="entry name" value="mnmG_gidA"/>
    <property type="match status" value="1"/>
</dbReference>
<dbReference type="NCBIfam" id="TIGR01093">
    <property type="entry name" value="aroD"/>
    <property type="match status" value="1"/>
</dbReference>
<evidence type="ECO:0000256" key="13">
    <source>
        <dbReference type="ARBA" id="ARBA00022679"/>
    </source>
</evidence>
<keyword evidence="26 32" id="KW-0456">Lyase</keyword>
<comment type="similarity">
    <text evidence="32">In the 3rd section; belongs to the shikimate kinase family.</text>
</comment>
<evidence type="ECO:0000256" key="26">
    <source>
        <dbReference type="ARBA" id="ARBA00023239"/>
    </source>
</evidence>
<dbReference type="InterPro" id="IPR036968">
    <property type="entry name" value="Enolpyruvate_Tfrase_sf"/>
</dbReference>
<dbReference type="Gene3D" id="1.25.40.60">
    <property type="match status" value="1"/>
</dbReference>
<evidence type="ECO:0000256" key="30">
    <source>
        <dbReference type="ARBA" id="ARBA00054455"/>
    </source>
</evidence>
<feature type="binding site" evidence="32">
    <location>
        <begin position="1385"/>
        <end position="1387"/>
    </location>
    <ligand>
        <name>NAD(+)</name>
        <dbReference type="ChEBI" id="CHEBI:57540"/>
    </ligand>
</feature>
<dbReference type="InterPro" id="IPR013708">
    <property type="entry name" value="Shikimate_DH-bd_N"/>
</dbReference>
<evidence type="ECO:0000256" key="4">
    <source>
        <dbReference type="ARBA" id="ARBA00004811"/>
    </source>
</evidence>
<comment type="catalytic activity">
    <reaction evidence="28">
        <text>3-phosphoshikimate + phosphoenolpyruvate = 5-O-(1-carboxyvinyl)-3-phosphoshikimate + phosphate</text>
        <dbReference type="Rhea" id="RHEA:21256"/>
        <dbReference type="ChEBI" id="CHEBI:43474"/>
        <dbReference type="ChEBI" id="CHEBI:57701"/>
        <dbReference type="ChEBI" id="CHEBI:58702"/>
        <dbReference type="ChEBI" id="CHEBI:145989"/>
        <dbReference type="EC" id="2.5.1.19"/>
    </reaction>
    <physiologicalReaction direction="left-to-right" evidence="28">
        <dbReference type="Rhea" id="RHEA:21257"/>
    </physiologicalReaction>
</comment>
<dbReference type="GO" id="GO:0004764">
    <property type="term" value="F:shikimate 3-dehydrogenase (NADP+) activity"/>
    <property type="evidence" value="ECO:0007669"/>
    <property type="project" value="UniProtKB-UniRule"/>
</dbReference>
<evidence type="ECO:0000256" key="9">
    <source>
        <dbReference type="ARBA" id="ARBA00022448"/>
    </source>
</evidence>
<comment type="function">
    <text evidence="30 32">The AROM polypeptide catalyzes 5 consecutive enzymatic reactions in prechorismate polyaromatic amino acid biosynthesis.</text>
</comment>
<dbReference type="InterPro" id="IPR036291">
    <property type="entry name" value="NAD(P)-bd_dom_sf"/>
</dbReference>
<dbReference type="SUPFAM" id="SSF56815">
    <property type="entry name" value="Sec1/munc18-like (SM) proteins"/>
    <property type="match status" value="1"/>
</dbReference>
<dbReference type="InterPro" id="IPR036188">
    <property type="entry name" value="FAD/NAD-bd_sf"/>
</dbReference>
<dbReference type="EC" id="4.2.3.4" evidence="32"/>
<dbReference type="SUPFAM" id="SSF53223">
    <property type="entry name" value="Aminoacid dehydrogenase-like, N-terminal domain"/>
    <property type="match status" value="1"/>
</dbReference>
<dbReference type="InterPro" id="IPR013792">
    <property type="entry name" value="RNA3'P_cycl/enolpyr_Trfase_a/b"/>
</dbReference>
<evidence type="ECO:0000256" key="5">
    <source>
        <dbReference type="ARBA" id="ARBA00004842"/>
    </source>
</evidence>
<dbReference type="InterPro" id="IPR049312">
    <property type="entry name" value="GIDA_C_N"/>
</dbReference>
<dbReference type="InterPro" id="IPR036045">
    <property type="entry name" value="Sec1-like_sf"/>
</dbReference>
<dbReference type="NCBIfam" id="TIGR01356">
    <property type="entry name" value="aroA"/>
    <property type="match status" value="1"/>
</dbReference>
<dbReference type="Pfam" id="PF01761">
    <property type="entry name" value="DHQ_synthase"/>
    <property type="match status" value="1"/>
</dbReference>
<evidence type="ECO:0000256" key="25">
    <source>
        <dbReference type="ARBA" id="ARBA00023141"/>
    </source>
</evidence>
<feature type="region of interest" description="3-dehydroquinate synthase" evidence="32">
    <location>
        <begin position="1"/>
        <end position="1652"/>
    </location>
</feature>
<comment type="pathway">
    <text evidence="32">Metabolic intermediate biosynthesis; chorismate biosynthesis; chorismate from D-erythrose 4-phosphate and phosphoenolpyruvate: step 3/7.</text>
</comment>
<dbReference type="PROSITE" id="PS00885">
    <property type="entry name" value="EPSP_SYNTHASE_2"/>
    <property type="match status" value="1"/>
</dbReference>
<dbReference type="SUPFAM" id="SSF56796">
    <property type="entry name" value="Dehydroquinate synthase-like"/>
    <property type="match status" value="1"/>
</dbReference>
<evidence type="ECO:0000256" key="27">
    <source>
        <dbReference type="ARBA" id="ARBA00023268"/>
    </source>
</evidence>
<dbReference type="STRING" id="398673.A0A2P4ZMI5"/>
<evidence type="ECO:0000256" key="22">
    <source>
        <dbReference type="ARBA" id="ARBA00022927"/>
    </source>
</evidence>
<comment type="subcellular location">
    <subcellularLocation>
        <location evidence="3 32">Cytoplasm</location>
    </subcellularLocation>
    <subcellularLocation>
        <location evidence="2">Endomembrane system</location>
        <topology evidence="2">Peripheral membrane protein</topology>
    </subcellularLocation>
</comment>
<evidence type="ECO:0000259" key="33">
    <source>
        <dbReference type="SMART" id="SM01228"/>
    </source>
</evidence>
<keyword evidence="35" id="KW-1185">Reference proteome</keyword>
<comment type="caution">
    <text evidence="34">The sequence shown here is derived from an EMBL/GenBank/DDBJ whole genome shotgun (WGS) entry which is preliminary data.</text>
</comment>
<dbReference type="InterPro" id="IPR006264">
    <property type="entry name" value="EPSP_synthase"/>
</dbReference>
<comment type="caution">
    <text evidence="32">Lacks conserved residue(s) required for the propagation of feature annotation.</text>
</comment>
<dbReference type="InterPro" id="IPR026904">
    <property type="entry name" value="MnmG_C"/>
</dbReference>
<keyword evidence="19 32" id="KW-0862">Zinc</keyword>
<dbReference type="InterPro" id="IPR001381">
    <property type="entry name" value="DHquinase_I"/>
</dbReference>
<dbReference type="PROSITE" id="PS00104">
    <property type="entry name" value="EPSP_SYNTHASE_1"/>
    <property type="match status" value="1"/>
</dbReference>
<dbReference type="Gene3D" id="3.50.50.60">
    <property type="entry name" value="FAD/NAD(P)-binding domain"/>
    <property type="match status" value="2"/>
</dbReference>
<dbReference type="InterPro" id="IPR046346">
    <property type="entry name" value="Aminoacid_DH-like_N_sf"/>
</dbReference>
<dbReference type="SUPFAM" id="SSF52540">
    <property type="entry name" value="P-loop containing nucleoside triphosphate hydrolases"/>
    <property type="match status" value="1"/>
</dbReference>
<sequence>MDVSQAVSGYLSKMMLASGDSSSSKMKVLLLDKETISIVSTAITQSALLDYEIYLIDRLDNAAREKMRHLRCICLVRPSSETIQLLIDELRDPKYGEYYLFFTNVAKKSALERLAEADDHEVIKVVQEHFADYIVINPDLFSFNMALPQQRIWAGSPDKWNPDSLQRCSEGLIAVLLSLKKKPLIRYEKSSSLATKLASEVRYLMTKEDQLFDFRKVDTPPLLLILDRREDPITPLLTQWTYQAMVHGLLGIKNGRVDLSDVPDIRPELKEIVLSQDQDPFFKKNMFLNFGDLGGTIKEYVEQYQSKTKNNANIESISDMKRFIEEYPEFRKLSGNVSKHVTLVSELSRRVAAESLLEVSELEQSLACNDNHASDLKAIQKVIQNPNVPAGSKVGVVALYALRYQKHPSSALPMLMDLLVAAGNVSPRQSDLVKKVLAYHSSLHTSDARGGISDIFDSAGIFSGTANRFKGLKGVENVYTQHSSLLEGTLQNLIKGRLKDQQYPFVEDSVPTRDKPQDIIVFMVGGVTYEEAKMIAGVNATMPGVRVVLGGTTVHNTTTFLEEVEDAVSSWHRRFATVTDNHRAFDVVVIGGGHAGAEACAAAARAGARTALVTPKLDNLGTCSCNPSFGGIGKGTIIREIDALDGLAGRIIDKAGVQFHLLNRRKGPAVWGPRAQIDRDLYKKYMRSELESYPNLSIVLESVSDIVLSENEGSTEGSKGAIAGVRLENGEILQTGRVVITTGTFLGGEIHIGLEAYPAGRIGEAATTGLSKSLRDAGFQLGRLKTGTPPRLDKSSINFDILQRQFGDDPPAPFSYLNTEVAVRDQLTCSITFTNDASHKIVQDNLDKSIHIRETVKGPRYCPSLESKVIRFADKERHIVWLEPEGFDNPIIYPNGLSMTIPADAQEQVLRSIRGLEEVKMLQPGYGVEYDYVDPRGLKSTLETKAIDGLYLAGQINGTTGYEEAAGQGIIAGMNAGRSALGLPGASLSRSDGYIGIMIDDLITKGVTEPYRMFTSRSEFRMAARADNADLRLTQKGREWGVVSDHRWSVFSDEKQQILDLTKSLGAVSLAPDEWNQAGFQVKRSSQRRTGIDMLRLSNTGERIQLDQLSAVVPEILNYPARIRERVVIEAAYAPYIKMQAAERGQFINDENIRLPLDLDYDGIPGLALSEKEVLRRTRPETLAQARRAEGVTPSGCIRLLAYIRRQGIFADIGSHPTKIFEAGWSDEKIENPSNAIASHLCGGFAEPIRISTSPNSNTGSGGEAAPRAIPNMADAKAPHTISILGEPNIVVDHALWPNYIVQDLTQNLASSTYVLITDTNLFDTYVPAFQQRFESAKANQNARLLTYKIPPGEASKSRETKAEIEDWLLSQQCTRDTVIIAVGGGVIGDMIGYVAATFMRGVRFVQVPTTLLAMVDSSIGGKTAIDTPMGKNLVGAFWQPRRIFIDLAFLETLPVREFINGMAEVIKTAAIWNEKEFTVLEEAAPTILSSVRSKGQGRLQPIKDVLRRIVIGSAGVKAEVVSSDEREGGLRNLLNFGHSIGHAIEALLTPQLLHGEAVAIGMVKEAELARFLGVLRPEAVARLEKCIASYGLPTSVKDKRVVNLTAGKKCPVDVLLKKMGVDKKNDGAQKKIVLLSAIGKTHEAKASSVEDRDIRIVLSDSIEVTPGIPGDLKLTVTPPGSKSISNRALILAALGTGSCRVRNLLHSDDTEFMLSAISTLGGTSYSWEEGGQLLVVEGNGGQLKASDEPLYIGNAGTASRFLTTVAALCAPTSTATTTVLTGNARMKTRPIGPLVDALRSNGVAIDYLEREKSLPLRINASAGLEGGDIELAATVSSQYVSSILMAAPYAKKAVTLRLVGGKPISQPYIDMTISMMKSFGIEVTPSADEADTYHIPQGVYKNPAEYIVESDASSATYPLAVAAISGTTCTIPNIGSKSLQGDAQFAVKILKPMGCEVHQDDYSTTVTGPKGGALKALPSVDMTTMTDAFLTATVLAAVATGTTEIVGIANQRVKECNRILAMKDQLAKFGVLCNELEDGIQIIGKSRDSLVTPTESIHCYDDHRVAMSFSVLSLAAPGPVLVTERECVGKTWPGWWDVLAQSFKATLAGVDTESSRETKPKTSANIQRSIFVVGMRGAGKTTAGKWVAKTLGWKFIDLDHELERRSGTTIPEIVQGPRGWEGFREDELALLRNVIEAHPKGYVFSCGGGIVETPAAREVLKSYGANGGLVLLVHRDTDQVVNYLLQDKTRPAYTAEIREVYERRKPWYRECSNMLYYSPHTQDATTSEIPDDFSQFISVISGKSRTLETVSKKKHSFFVSLTLPDLSAAVDILPRVTADSDAVELRVDLLQDVQPEAVMKQVSLLRHVTGKPIIFTVRSESQGGKFPDNDNELRLELYRLALRMGVEYIDLEVTSTDEIMQEVRDNRGSSVIITSHHDPAGALSWKNASWIAAYNRALQYGDVIKLVGTARSVDDNFDLIRFKSRMLAAQPTPIIALNMGSAGKLSRVLNGFLTPVSHPALPFKAAPGQLSAAEIRQGLSLLGEIEPRNFYLFGKPISKSRSPALHNTLFGQTGLPHHYQRLETDKVEDVVEVLRAADFGGASVTIPLKQDIMAHLDELTDAAKIIGAVNTVVPVADESLGRQRLIGDNTDWKGMVHVLRKAGVQTQAGDASAAVIGTGGTSRAAIFALNSLGFKPIYVVGRDAQKVQALASNFPAEYDIQSVGSAADAEKLASKPVVSISTVPADRPIDGGVGEILGALLKPAASASAGEQSKVLLEMAYHPPQTPVIQIAEKVGGWTTILGLEVLAAQGWYQFETWNGIKPLFSDALDAVVGKE</sequence>
<keyword evidence="24" id="KW-0472">Membrane</keyword>
<dbReference type="FunFam" id="3.40.50.300:FF:001256">
    <property type="entry name" value="Pentafunctional AROM polypeptide"/>
    <property type="match status" value="1"/>
</dbReference>
<keyword evidence="25 32" id="KW-0057">Aromatic amino acid biosynthesis</keyword>
<reference evidence="34 35" key="1">
    <citation type="journal article" date="2016" name="Genome Announc.">
        <title>Draft Whole-Genome Sequence of Trichoderma gamsii T6085, a Promising Biocontrol Agent of Fusarium Head Blight on Wheat.</title>
        <authorList>
            <person name="Baroncelli R."/>
            <person name="Zapparata A."/>
            <person name="Piaggeschi G."/>
            <person name="Sarrocco S."/>
            <person name="Vannacci G."/>
        </authorList>
    </citation>
    <scope>NUCLEOTIDE SEQUENCE [LARGE SCALE GENOMIC DNA]</scope>
    <source>
        <strain evidence="34 35">T6085</strain>
    </source>
</reference>
<feature type="active site" description="For EPSP synthase activity" evidence="32">
    <location>
        <position position="2088"/>
    </location>
</feature>
<keyword evidence="13 32" id="KW-0808">Transferase</keyword>
<dbReference type="GO" id="GO:0003856">
    <property type="term" value="F:3-dehydroquinate synthase activity"/>
    <property type="evidence" value="ECO:0007669"/>
    <property type="project" value="UniProtKB-UniRule"/>
</dbReference>
<protein>
    <recommendedName>
        <fullName evidence="32">Pentafunctional AROM polypeptide</fullName>
    </recommendedName>
    <domain>
        <recommendedName>
            <fullName evidence="32">3-dehydroquinate synthase</fullName>
            <shortName evidence="32">DHQS</shortName>
            <ecNumber evidence="32">4.2.3.4</ecNumber>
        </recommendedName>
    </domain>
    <domain>
        <recommendedName>
            <fullName evidence="32">3-phosphoshikimate 1-carboxyvinyltransferase</fullName>
            <ecNumber evidence="32">2.5.1.19</ecNumber>
        </recommendedName>
        <alternativeName>
            <fullName evidence="32">5-enolpyruvylshikimate-3-phosphate synthase</fullName>
            <shortName evidence="32">EPSP synthase</shortName>
            <shortName evidence="32">EPSPS</shortName>
        </alternativeName>
    </domain>
    <domain>
        <recommendedName>
            <fullName evidence="32">Shikimate kinase</fullName>
            <shortName evidence="32">SK</shortName>
            <ecNumber evidence="32">2.7.1.71</ecNumber>
        </recommendedName>
    </domain>
    <domain>
        <recommendedName>
            <fullName evidence="32">3-dehydroquinate dehydratase</fullName>
            <shortName evidence="32">3-dehydroquinase</shortName>
            <ecNumber evidence="32">4.2.1.10</ecNumber>
        </recommendedName>
    </domain>
    <domain>
        <recommendedName>
            <fullName evidence="32">Shikimate dehydrogenase</fullName>
            <ecNumber evidence="32">1.1.1.25</ecNumber>
        </recommendedName>
    </domain>
</protein>
<dbReference type="Pfam" id="PF01134">
    <property type="entry name" value="GIDA"/>
    <property type="match status" value="1"/>
</dbReference>
<feature type="binding site" evidence="32">
    <location>
        <position position="1390"/>
    </location>
    <ligand>
        <name>NAD(+)</name>
        <dbReference type="ChEBI" id="CHEBI:57540"/>
    </ligand>
</feature>
<dbReference type="RefSeq" id="XP_024405583.1">
    <property type="nucleotide sequence ID" value="XM_024549725.1"/>
</dbReference>
<dbReference type="CDD" id="cd08195">
    <property type="entry name" value="DHQS"/>
    <property type="match status" value="1"/>
</dbReference>
<dbReference type="GO" id="GO:0046872">
    <property type="term" value="F:metal ion binding"/>
    <property type="evidence" value="ECO:0007669"/>
    <property type="project" value="UniProtKB-UniRule"/>
</dbReference>
<dbReference type="Gene3D" id="3.40.50.720">
    <property type="entry name" value="NAD(P)-binding Rossmann-like Domain"/>
    <property type="match status" value="1"/>
</dbReference>
<keyword evidence="10 32" id="KW-0963">Cytoplasm</keyword>
<dbReference type="CDD" id="cd00464">
    <property type="entry name" value="SK"/>
    <property type="match status" value="1"/>
</dbReference>
<dbReference type="CDD" id="cd01556">
    <property type="entry name" value="EPSP_synthase"/>
    <property type="match status" value="1"/>
</dbReference>
<dbReference type="GO" id="GO:0002098">
    <property type="term" value="P:tRNA wobble uridine modification"/>
    <property type="evidence" value="ECO:0007669"/>
    <property type="project" value="InterPro"/>
</dbReference>
<dbReference type="GO" id="GO:0012505">
    <property type="term" value="C:endomembrane system"/>
    <property type="evidence" value="ECO:0007669"/>
    <property type="project" value="UniProtKB-SubCell"/>
</dbReference>
<dbReference type="InterPro" id="IPR001986">
    <property type="entry name" value="Enolpyruvate_Tfrase_dom"/>
</dbReference>
<keyword evidence="21 32" id="KW-0521">NADP</keyword>
<keyword evidence="22" id="KW-0653">Protein transport</keyword>
<keyword evidence="27 32" id="KW-0511">Multifunctional enzyme</keyword>
<comment type="similarity">
    <text evidence="32">In the 4th section; belongs to the type-I 3-dehydroquinase family.</text>
</comment>
<organism evidence="34 35">
    <name type="scientific">Trichoderma gamsii</name>
    <dbReference type="NCBI Taxonomy" id="398673"/>
    <lineage>
        <taxon>Eukaryota</taxon>
        <taxon>Fungi</taxon>
        <taxon>Dikarya</taxon>
        <taxon>Ascomycota</taxon>
        <taxon>Pezizomycotina</taxon>
        <taxon>Sordariomycetes</taxon>
        <taxon>Hypocreomycetidae</taxon>
        <taxon>Hypocreales</taxon>
        <taxon>Hypocreaceae</taxon>
        <taxon>Trichoderma</taxon>
    </lineage>
</organism>
<comment type="similarity">
    <text evidence="32">In the 2nd section; belongs to the EPSP synthase family.</text>
</comment>
<comment type="catalytic activity">
    <reaction evidence="32">
        <text>7-phospho-2-dehydro-3-deoxy-D-arabino-heptonate = 3-dehydroquinate + phosphate</text>
        <dbReference type="Rhea" id="RHEA:21968"/>
        <dbReference type="ChEBI" id="CHEBI:32364"/>
        <dbReference type="ChEBI" id="CHEBI:43474"/>
        <dbReference type="ChEBI" id="CHEBI:58394"/>
        <dbReference type="EC" id="4.2.3.4"/>
    </reaction>
</comment>
<feature type="active site" description="Proton acceptor; for 3-dehydroquinate synthase activity" evidence="32">
    <location>
        <position position="1528"/>
    </location>
</feature>
<evidence type="ECO:0000256" key="12">
    <source>
        <dbReference type="ARBA" id="ARBA00022630"/>
    </source>
</evidence>
<dbReference type="SMART" id="SM01228">
    <property type="entry name" value="GIDA_assoc_3"/>
    <property type="match status" value="1"/>
</dbReference>
<dbReference type="FunFam" id="3.90.830.10:FF:000002">
    <property type="entry name" value="Vacuolar protein sorting-associated protein 45"/>
    <property type="match status" value="1"/>
</dbReference>
<feature type="binding site" evidence="32">
    <location>
        <position position="1539"/>
    </location>
    <ligand>
        <name>7-phospho-2-dehydro-3-deoxy-D-arabino-heptonate</name>
        <dbReference type="ChEBI" id="CHEBI:58394"/>
    </ligand>
</feature>
<dbReference type="PROSITE" id="PS01281">
    <property type="entry name" value="GIDA_2"/>
    <property type="match status" value="1"/>
</dbReference>
<dbReference type="Pfam" id="PF24621">
    <property type="entry name" value="DHQS_C"/>
    <property type="match status" value="1"/>
</dbReference>
<keyword evidence="18" id="KW-0274">FAD</keyword>
<feature type="active site" description="Proton acceptor; for 3-dehydroquinate synthase activity" evidence="32">
    <location>
        <position position="1543"/>
    </location>
</feature>
<evidence type="ECO:0000256" key="32">
    <source>
        <dbReference type="HAMAP-Rule" id="MF_03143"/>
    </source>
</evidence>
<feature type="binding site" evidence="32">
    <location>
        <position position="1461"/>
    </location>
    <ligand>
        <name>NAD(+)</name>
        <dbReference type="ChEBI" id="CHEBI:57540"/>
    </ligand>
</feature>
<feature type="binding site" evidence="32">
    <location>
        <position position="1401"/>
    </location>
    <ligand>
        <name>7-phospho-2-dehydro-3-deoxy-D-arabino-heptonate</name>
        <dbReference type="ChEBI" id="CHEBI:58394"/>
    </ligand>
</feature>
<dbReference type="GO" id="GO:0003866">
    <property type="term" value="F:3-phosphoshikimate 1-carboxyvinyltransferase activity"/>
    <property type="evidence" value="ECO:0007669"/>
    <property type="project" value="UniProtKB-UniRule"/>
</dbReference>
<dbReference type="HAMAP" id="MF_00210">
    <property type="entry name" value="EPSP_synth"/>
    <property type="match status" value="1"/>
</dbReference>
<evidence type="ECO:0000256" key="18">
    <source>
        <dbReference type="ARBA" id="ARBA00022827"/>
    </source>
</evidence>
<dbReference type="InterPro" id="IPR010110">
    <property type="entry name" value="Shikimate_DH_AroM-type"/>
</dbReference>
<dbReference type="InterPro" id="IPR001619">
    <property type="entry name" value="Sec1-like"/>
</dbReference>
<dbReference type="InterPro" id="IPR018508">
    <property type="entry name" value="3-dehydroquinate_DH_AS"/>
</dbReference>
<dbReference type="Pfam" id="PF00275">
    <property type="entry name" value="EPSP_synthase"/>
    <property type="match status" value="1"/>
</dbReference>
<comment type="pathway">
    <text evidence="5 32">Metabolic intermediate biosynthesis; chorismate biosynthesis; chorismate from D-erythrose 4-phosphate and phosphoenolpyruvate: step 5/7.</text>
</comment>
<evidence type="ECO:0000256" key="6">
    <source>
        <dbReference type="ARBA" id="ARBA00007653"/>
    </source>
</evidence>
<dbReference type="Gene3D" id="3.40.50.1970">
    <property type="match status" value="1"/>
</dbReference>
<evidence type="ECO:0000313" key="34">
    <source>
        <dbReference type="EMBL" id="PON25519.1"/>
    </source>
</evidence>
<dbReference type="FunFam" id="3.40.50.10860:FF:000015">
    <property type="entry name" value="Pentafunctional AROM polypeptide"/>
    <property type="match status" value="1"/>
</dbReference>
<dbReference type="PROSITE" id="PS01028">
    <property type="entry name" value="DEHYDROQUINASE_I"/>
    <property type="match status" value="1"/>
</dbReference>
<evidence type="ECO:0000256" key="15">
    <source>
        <dbReference type="ARBA" id="ARBA00022723"/>
    </source>
</evidence>
<keyword evidence="23 32" id="KW-0560">Oxidoreductase</keyword>
<dbReference type="UniPathway" id="UPA00053">
    <property type="reaction ID" value="UER00085"/>
</dbReference>
<evidence type="ECO:0000256" key="10">
    <source>
        <dbReference type="ARBA" id="ARBA00022490"/>
    </source>
</evidence>
<dbReference type="InterPro" id="IPR044920">
    <property type="entry name" value="MnmG_C_subdom_sf"/>
</dbReference>
<dbReference type="GO" id="GO:0016192">
    <property type="term" value="P:vesicle-mediated transport"/>
    <property type="evidence" value="ECO:0007669"/>
    <property type="project" value="InterPro"/>
</dbReference>
<dbReference type="HAMAP" id="MF_00109">
    <property type="entry name" value="Shikimate_kinase"/>
    <property type="match status" value="1"/>
</dbReference>
<proteinExistence type="inferred from homology"/>
<feature type="binding site" evidence="32">
    <location>
        <position position="1433"/>
    </location>
    <ligand>
        <name>7-phospho-2-dehydro-3-deoxy-D-arabino-heptonate</name>
        <dbReference type="ChEBI" id="CHEBI:58394"/>
    </ligand>
</feature>
<dbReference type="SUPFAM" id="SSF55205">
    <property type="entry name" value="EPT/RTPC-like"/>
    <property type="match status" value="1"/>
</dbReference>
<feature type="active site" description="Schiff-base intermediate with substrate; for 3-dehydroquinate dehydratase activity" evidence="32">
    <location>
        <position position="2466"/>
    </location>
</feature>
<dbReference type="InterPro" id="IPR016037">
    <property type="entry name" value="DHQ_synth_AroB"/>
</dbReference>
<dbReference type="PRINTS" id="PR01100">
    <property type="entry name" value="SHIKIMTKNASE"/>
</dbReference>
<dbReference type="GO" id="GO:0003855">
    <property type="term" value="F:3-dehydroquinate dehydratase activity"/>
    <property type="evidence" value="ECO:0007669"/>
    <property type="project" value="UniProtKB-UniRule"/>
</dbReference>
<evidence type="ECO:0000256" key="20">
    <source>
        <dbReference type="ARBA" id="ARBA00022840"/>
    </source>
</evidence>
<evidence type="ECO:0000256" key="7">
    <source>
        <dbReference type="ARBA" id="ARBA00009884"/>
    </source>
</evidence>
<comment type="function">
    <text evidence="31">Component of the MSS1-MTO1 complex that catalyzes the 5-carboxymethylaminomethyluridine (cmnm(5)U) modification at the 34th wobble position (U34) of mitochondrial tRNAs.</text>
</comment>
<dbReference type="PANTHER" id="PTHR21090:SF5">
    <property type="entry name" value="PENTAFUNCTIONAL AROM POLYPEPTIDE"/>
    <property type="match status" value="1"/>
</dbReference>
<dbReference type="Gene3D" id="1.10.150.570">
    <property type="entry name" value="GidA associated domain, C-terminal subdomain"/>
    <property type="match status" value="1"/>
</dbReference>
<dbReference type="GeneID" id="29980987"/>
<evidence type="ECO:0000256" key="3">
    <source>
        <dbReference type="ARBA" id="ARBA00004496"/>
    </source>
</evidence>
<dbReference type="HAMAP" id="MF_03143">
    <property type="entry name" value="Pentafunct_AroM"/>
    <property type="match status" value="1"/>
</dbReference>
<comment type="similarity">
    <text evidence="6">Belongs to the MnmG family.</text>
</comment>
<comment type="pathway">
    <text evidence="32">Metabolic intermediate biosynthesis; chorismate biosynthesis; chorismate from D-erythrose 4-phosphate and phosphoenolpyruvate: step 4/7.</text>
</comment>
<feature type="domain" description="tRNA uridine 5-carboxymethylaminomethyl modification enzyme C-terminal subdomain" evidence="33">
    <location>
        <begin position="1131"/>
        <end position="1202"/>
    </location>
</feature>
<evidence type="ECO:0000256" key="14">
    <source>
        <dbReference type="ARBA" id="ARBA00022694"/>
    </source>
</evidence>
<comment type="pathway">
    <text evidence="32">Metabolic intermediate biosynthesis; chorismate biosynthesis; chorismate from D-erythrose 4-phosphate and phosphoenolpyruvate: step 2/7.</text>
</comment>
<dbReference type="InterPro" id="IPR000623">
    <property type="entry name" value="Shikimate_kinase/TSH1"/>
</dbReference>
<evidence type="ECO:0000256" key="29">
    <source>
        <dbReference type="ARBA" id="ARBA00048567"/>
    </source>
</evidence>
<dbReference type="FunFam" id="1.20.1090.10:FF:000007">
    <property type="entry name" value="Pentafunctional AROM polypeptide"/>
    <property type="match status" value="1"/>
</dbReference>
<dbReference type="InterPro" id="IPR027482">
    <property type="entry name" value="Sec1-like_dom2"/>
</dbReference>
<dbReference type="GO" id="GO:0009423">
    <property type="term" value="P:chorismate biosynthetic process"/>
    <property type="evidence" value="ECO:0007669"/>
    <property type="project" value="UniProtKB-UniRule"/>
</dbReference>
<keyword evidence="12" id="KW-0285">Flavoprotein</keyword>
<dbReference type="Gene3D" id="3.40.50.10860">
    <property type="entry name" value="Leucine Dehydrogenase, chain A, domain 1"/>
    <property type="match status" value="1"/>
</dbReference>
<keyword evidence="16 32" id="KW-0547">Nucleotide-binding</keyword>
<evidence type="ECO:0000256" key="11">
    <source>
        <dbReference type="ARBA" id="ARBA00022605"/>
    </source>
</evidence>
<dbReference type="GO" id="GO:0008652">
    <property type="term" value="P:amino acid biosynthetic process"/>
    <property type="evidence" value="ECO:0007669"/>
    <property type="project" value="UniProtKB-KW"/>
</dbReference>
<dbReference type="Pfam" id="PF01202">
    <property type="entry name" value="SKI"/>
    <property type="match status" value="1"/>
</dbReference>
<dbReference type="Gene3D" id="3.20.20.70">
    <property type="entry name" value="Aldolase class I"/>
    <property type="match status" value="1"/>
</dbReference>
<name>A0A2P4ZMI5_9HYPO</name>
<comment type="similarity">
    <text evidence="32">In the C-terminal section; belongs to the shikimate dehydrogenase family.</text>
</comment>
<dbReference type="InterPro" id="IPR008289">
    <property type="entry name" value="Pentafunct_AroM"/>
</dbReference>
<dbReference type="NCBIfam" id="TIGR01809">
    <property type="entry name" value="Shik-DH-AROM"/>
    <property type="match status" value="1"/>
</dbReference>
<dbReference type="GO" id="GO:0005524">
    <property type="term" value="F:ATP binding"/>
    <property type="evidence" value="ECO:0007669"/>
    <property type="project" value="UniProtKB-UniRule"/>
</dbReference>
<dbReference type="SUPFAM" id="SSF51569">
    <property type="entry name" value="Aldolase"/>
    <property type="match status" value="1"/>
</dbReference>
<dbReference type="InterPro" id="IPR043127">
    <property type="entry name" value="Sec-1-like_dom3a"/>
</dbReference>
<feature type="active site" description="Proton acceptor; for 3-dehydroquinate dehydratase activity" evidence="32">
    <location>
        <position position="2438"/>
    </location>
</feature>
<keyword evidence="20 32" id="KW-0067">ATP-binding</keyword>
<accession>A0A2P4ZMI5</accession>
<comment type="cofactor">
    <cofactor evidence="32">
        <name>Zn(2+)</name>
        <dbReference type="ChEBI" id="CHEBI:29105"/>
    </cofactor>
    <text evidence="32">Binds 2 Zn(2+) ions per subunit.</text>
</comment>
<keyword evidence="11 32" id="KW-0028">Amino-acid biosynthesis</keyword>
<evidence type="ECO:0000256" key="28">
    <source>
        <dbReference type="ARBA" id="ARBA00044633"/>
    </source>
</evidence>
<evidence type="ECO:0000256" key="19">
    <source>
        <dbReference type="ARBA" id="ARBA00022833"/>
    </source>
</evidence>
<gene>
    <name evidence="34" type="ORF">TGAM01_v205813</name>
</gene>
<dbReference type="EC" id="2.7.1.71" evidence="32"/>
<dbReference type="EC" id="2.5.1.19" evidence="32"/>
<dbReference type="FunFam" id="3.40.50.1970:FF:000007">
    <property type="entry name" value="Pentafunctional AROM polypeptide"/>
    <property type="match status" value="1"/>
</dbReference>
<comment type="catalytic activity">
    <reaction evidence="32">
        <text>3-dehydroquinate = 3-dehydroshikimate + H2O</text>
        <dbReference type="Rhea" id="RHEA:21096"/>
        <dbReference type="ChEBI" id="CHEBI:15377"/>
        <dbReference type="ChEBI" id="CHEBI:16630"/>
        <dbReference type="ChEBI" id="CHEBI:32364"/>
        <dbReference type="EC" id="4.2.1.10"/>
    </reaction>
</comment>
<evidence type="ECO:0000256" key="23">
    <source>
        <dbReference type="ARBA" id="ARBA00023002"/>
    </source>
</evidence>
<dbReference type="InterPro" id="IPR047001">
    <property type="entry name" value="MnmG_C_subdom"/>
</dbReference>
<dbReference type="InterPro" id="IPR040131">
    <property type="entry name" value="MnmG_N"/>
</dbReference>
<feature type="binding site" evidence="32">
    <location>
        <position position="1423"/>
    </location>
    <ligand>
        <name>7-phospho-2-dehydro-3-deoxy-D-arabino-heptonate</name>
        <dbReference type="ChEBI" id="CHEBI:58394"/>
    </ligand>
</feature>
<dbReference type="FunFam" id="3.20.20.70:FF:000135">
    <property type="entry name" value="Pentafunctional AROM polypeptide"/>
    <property type="match status" value="1"/>
</dbReference>
<dbReference type="InterPro" id="IPR031322">
    <property type="entry name" value="Shikimate/glucono_kinase"/>
</dbReference>
<evidence type="ECO:0000256" key="24">
    <source>
        <dbReference type="ARBA" id="ARBA00023136"/>
    </source>
</evidence>
<feature type="binding site" evidence="32">
    <location>
        <position position="1555"/>
    </location>
    <ligand>
        <name>Zn(2+)</name>
        <dbReference type="ChEBI" id="CHEBI:29105"/>
        <note>catalytic</note>
    </ligand>
</feature>
<dbReference type="NCBIfam" id="TIGR01357">
    <property type="entry name" value="aroB"/>
    <property type="match status" value="1"/>
</dbReference>
<dbReference type="InterPro" id="IPR056179">
    <property type="entry name" value="DHQS_C"/>
</dbReference>
<evidence type="ECO:0000256" key="8">
    <source>
        <dbReference type="ARBA" id="ARBA00009948"/>
    </source>
</evidence>
<dbReference type="Pfam" id="PF01487">
    <property type="entry name" value="DHquinase_I"/>
    <property type="match status" value="1"/>
</dbReference>
<dbReference type="GO" id="GO:0031410">
    <property type="term" value="C:cytoplasmic vesicle"/>
    <property type="evidence" value="ECO:0007669"/>
    <property type="project" value="UniProtKB-ARBA"/>
</dbReference>
<dbReference type="InterPro" id="IPR043154">
    <property type="entry name" value="Sec-1-like_dom1"/>
</dbReference>
<dbReference type="FunFam" id="3.50.50.60:FF:000002">
    <property type="entry name" value="tRNA uridine 5-carboxymethylaminomethyl modification enzyme MnmG"/>
    <property type="match status" value="1"/>
</dbReference>
<dbReference type="GO" id="GO:0009073">
    <property type="term" value="P:aromatic amino acid family biosynthetic process"/>
    <property type="evidence" value="ECO:0007669"/>
    <property type="project" value="UniProtKB-UniRule"/>
</dbReference>
<dbReference type="PANTHER" id="PTHR21090">
    <property type="entry name" value="AROM/DEHYDROQUINATE SYNTHASE"/>
    <property type="match status" value="1"/>
</dbReference>
<dbReference type="Proteomes" id="UP000054821">
    <property type="component" value="Unassembled WGS sequence"/>
</dbReference>
<dbReference type="Pfam" id="PF00995">
    <property type="entry name" value="Sec1"/>
    <property type="match status" value="1"/>
</dbReference>
<evidence type="ECO:0000313" key="35">
    <source>
        <dbReference type="Proteomes" id="UP000054821"/>
    </source>
</evidence>
<feature type="binding site" evidence="32">
    <location>
        <position position="1624"/>
    </location>
    <ligand>
        <name>7-phospho-2-dehydro-3-deoxy-D-arabino-heptonate</name>
        <dbReference type="ChEBI" id="CHEBI:58394"/>
    </ligand>
</feature>
<keyword evidence="14" id="KW-0819">tRNA processing</keyword>
<dbReference type="Gene3D" id="3.65.10.10">
    <property type="entry name" value="Enolpyruvate transferase domain"/>
    <property type="match status" value="2"/>
</dbReference>
<dbReference type="FunFam" id="3.65.10.10:FF:000007">
    <property type="entry name" value="Pentafunctional AROM polypeptide"/>
    <property type="match status" value="1"/>
</dbReference>
<dbReference type="EC" id="4.2.1.10" evidence="32"/>
<feature type="binding site" evidence="32">
    <location>
        <begin position="1319"/>
        <end position="1321"/>
    </location>
    <ligand>
        <name>NAD(+)</name>
        <dbReference type="ChEBI" id="CHEBI:57540"/>
    </ligand>
</feature>
<dbReference type="InterPro" id="IPR030960">
    <property type="entry name" value="DHQS/DOIS_N"/>
</dbReference>
<feature type="region of interest" description="Shikimate dehydrogenase" evidence="32">
    <location>
        <begin position="2548"/>
        <end position="2837"/>
    </location>
</feature>
<dbReference type="InterPro" id="IPR023000">
    <property type="entry name" value="Shikimate_kinase_CS"/>
</dbReference>
<comment type="pathway">
    <text evidence="4 32">Metabolic intermediate biosynthesis; chorismate biosynthesis; chorismate from D-erythrose 4-phosphate and phosphoenolpyruvate: step 6/7.</text>
</comment>
<comment type="similarity">
    <text evidence="32">In the N-terminal section; belongs to the sugar phosphate cyclases superfamily. Dehydroquinate synthase family.</text>
</comment>
<dbReference type="Gene3D" id="3.40.50.2060">
    <property type="match status" value="1"/>
</dbReference>
<feature type="binding site" evidence="32">
    <location>
        <position position="1465"/>
    </location>
    <ligand>
        <name>Zn(2+)</name>
        <dbReference type="ChEBI" id="CHEBI:29105"/>
        <note>catalytic</note>
    </ligand>
</feature>
<feature type="binding site" evidence="32">
    <location>
        <position position="1417"/>
    </location>
    <ligand>
        <name>7-phospho-2-dehydro-3-deoxy-D-arabino-heptonate</name>
        <dbReference type="ChEBI" id="CHEBI:58394"/>
    </ligand>
</feature>
<dbReference type="SUPFAM" id="SSF51905">
    <property type="entry name" value="FAD/NAD(P)-binding domain"/>
    <property type="match status" value="1"/>
</dbReference>
<dbReference type="Gene3D" id="1.20.1090.10">
    <property type="entry name" value="Dehydroquinate synthase-like - alpha domain"/>
    <property type="match status" value="1"/>
</dbReference>
<dbReference type="Pfam" id="PF08501">
    <property type="entry name" value="Shikimate_dh_N"/>
    <property type="match status" value="1"/>
</dbReference>
<dbReference type="InterPro" id="IPR023193">
    <property type="entry name" value="EPSP_synthase_CS"/>
</dbReference>
<dbReference type="EC" id="1.1.1.25" evidence="32"/>
<evidence type="ECO:0000256" key="2">
    <source>
        <dbReference type="ARBA" id="ARBA00004184"/>
    </source>
</evidence>
<dbReference type="CDD" id="cd00502">
    <property type="entry name" value="DHQase_I"/>
    <property type="match status" value="1"/>
</dbReference>
<dbReference type="InterPro" id="IPR020595">
    <property type="entry name" value="MnmG-rel_CS"/>
</dbReference>
<dbReference type="CDD" id="cd01065">
    <property type="entry name" value="NAD_bind_Shikimate_DH"/>
    <property type="match status" value="1"/>
</dbReference>
<dbReference type="Pfam" id="PF21680">
    <property type="entry name" value="GIDA_C_1st"/>
    <property type="match status" value="1"/>
</dbReference>
<feature type="binding site" evidence="32">
    <location>
        <begin position="1410"/>
        <end position="1411"/>
    </location>
    <ligand>
        <name>NAD(+)</name>
        <dbReference type="ChEBI" id="CHEBI:57540"/>
    </ligand>
</feature>
<feature type="binding site" evidence="32">
    <location>
        <position position="1432"/>
    </location>
    <ligand>
        <name>NAD(+)</name>
        <dbReference type="ChEBI" id="CHEBI:57540"/>
    </ligand>
</feature>
<dbReference type="Gene3D" id="3.40.50.300">
    <property type="entry name" value="P-loop containing nucleotide triphosphate hydrolases"/>
    <property type="match status" value="1"/>
</dbReference>
<keyword evidence="17 32" id="KW-0418">Kinase</keyword>
<comment type="cofactor">
    <cofactor evidence="1">
        <name>FAD</name>
        <dbReference type="ChEBI" id="CHEBI:57692"/>
    </cofactor>
</comment>
<dbReference type="EMBL" id="JPDN02000018">
    <property type="protein sequence ID" value="PON25519.1"/>
    <property type="molecule type" value="Genomic_DNA"/>
</dbReference>
<keyword evidence="9" id="KW-0813">Transport</keyword>
<dbReference type="SUPFAM" id="SSF51735">
    <property type="entry name" value="NAD(P)-binding Rossmann-fold domains"/>
    <property type="match status" value="1"/>
</dbReference>
<evidence type="ECO:0000256" key="17">
    <source>
        <dbReference type="ARBA" id="ARBA00022777"/>
    </source>
</evidence>